<dbReference type="InterPro" id="IPR036179">
    <property type="entry name" value="Ig-like_dom_sf"/>
</dbReference>
<dbReference type="Pfam" id="PF00129">
    <property type="entry name" value="MHC_I"/>
    <property type="match status" value="1"/>
</dbReference>
<feature type="chain" id="PRO_5046646624" evidence="11">
    <location>
        <begin position="26"/>
        <end position="386"/>
    </location>
</feature>
<gene>
    <name evidence="14" type="primary">LOC117668138</name>
</gene>
<name>A0ABM3ZM60_PANGU</name>
<dbReference type="InterPro" id="IPR001039">
    <property type="entry name" value="MHC_I_a_a1/a2"/>
</dbReference>
<evidence type="ECO:0000256" key="10">
    <source>
        <dbReference type="RuleBase" id="RU004439"/>
    </source>
</evidence>
<organism evidence="13 14">
    <name type="scientific">Pantherophis guttatus</name>
    <name type="common">Corn snake</name>
    <name type="synonym">Elaphe guttata</name>
    <dbReference type="NCBI Taxonomy" id="94885"/>
    <lineage>
        <taxon>Eukaryota</taxon>
        <taxon>Metazoa</taxon>
        <taxon>Chordata</taxon>
        <taxon>Craniata</taxon>
        <taxon>Vertebrata</taxon>
        <taxon>Euteleostomi</taxon>
        <taxon>Lepidosauria</taxon>
        <taxon>Squamata</taxon>
        <taxon>Bifurcata</taxon>
        <taxon>Unidentata</taxon>
        <taxon>Episquamata</taxon>
        <taxon>Toxicofera</taxon>
        <taxon>Serpentes</taxon>
        <taxon>Colubroidea</taxon>
        <taxon>Colubridae</taxon>
        <taxon>Colubrinae</taxon>
        <taxon>Pantherophis</taxon>
    </lineage>
</organism>
<keyword evidence="13" id="KW-1185">Reference proteome</keyword>
<keyword evidence="2" id="KW-0490">MHC I</keyword>
<evidence type="ECO:0000313" key="13">
    <source>
        <dbReference type="Proteomes" id="UP001652622"/>
    </source>
</evidence>
<dbReference type="Gene3D" id="3.30.500.10">
    <property type="entry name" value="MHC class I-like antigen recognition-like"/>
    <property type="match status" value="1"/>
</dbReference>
<dbReference type="PROSITE" id="PS50835">
    <property type="entry name" value="IG_LIKE"/>
    <property type="match status" value="1"/>
</dbReference>
<evidence type="ECO:0000256" key="3">
    <source>
        <dbReference type="ARBA" id="ARBA00022692"/>
    </source>
</evidence>
<dbReference type="PANTHER" id="PTHR16675">
    <property type="entry name" value="MHC CLASS I-RELATED"/>
    <property type="match status" value="1"/>
</dbReference>
<reference evidence="14" key="1">
    <citation type="submission" date="2025-08" db="UniProtKB">
        <authorList>
            <consortium name="RefSeq"/>
        </authorList>
    </citation>
    <scope>IDENTIFICATION</scope>
    <source>
        <tissue evidence="14">Blood</tissue>
    </source>
</reference>
<dbReference type="PRINTS" id="PR01638">
    <property type="entry name" value="MHCCLASSI"/>
</dbReference>
<evidence type="ECO:0000256" key="5">
    <source>
        <dbReference type="ARBA" id="ARBA00022859"/>
    </source>
</evidence>
<evidence type="ECO:0000256" key="2">
    <source>
        <dbReference type="ARBA" id="ARBA00022451"/>
    </source>
</evidence>
<keyword evidence="5" id="KW-0391">Immunity</keyword>
<dbReference type="Proteomes" id="UP001652622">
    <property type="component" value="Unplaced"/>
</dbReference>
<evidence type="ECO:0000256" key="6">
    <source>
        <dbReference type="ARBA" id="ARBA00022989"/>
    </source>
</evidence>
<dbReference type="SUPFAM" id="SSF54452">
    <property type="entry name" value="MHC antigen-recognition domain"/>
    <property type="match status" value="1"/>
</dbReference>
<dbReference type="SUPFAM" id="SSF48726">
    <property type="entry name" value="Immunoglobulin"/>
    <property type="match status" value="1"/>
</dbReference>
<keyword evidence="4 11" id="KW-0732">Signal</keyword>
<evidence type="ECO:0000256" key="9">
    <source>
        <dbReference type="ARBA" id="ARBA00023180"/>
    </source>
</evidence>
<comment type="subcellular location">
    <subcellularLocation>
        <location evidence="1">Membrane</location>
        <topology evidence="1">Single-pass type I membrane protein</topology>
    </subcellularLocation>
</comment>
<dbReference type="Pfam" id="PF07654">
    <property type="entry name" value="C1-set"/>
    <property type="match status" value="1"/>
</dbReference>
<keyword evidence="7" id="KW-0472">Membrane</keyword>
<keyword evidence="9" id="KW-0325">Glycoprotein</keyword>
<keyword evidence="3" id="KW-0812">Transmembrane</keyword>
<dbReference type="InterPro" id="IPR037055">
    <property type="entry name" value="MHC_I-like_Ag-recog_sf"/>
</dbReference>
<dbReference type="InterPro" id="IPR013783">
    <property type="entry name" value="Ig-like_fold"/>
</dbReference>
<evidence type="ECO:0000259" key="12">
    <source>
        <dbReference type="PROSITE" id="PS50835"/>
    </source>
</evidence>
<protein>
    <submittedName>
        <fullName evidence="14">Major histocompatibility complex class I-related gene protein-like isoform X1</fullName>
    </submittedName>
</protein>
<dbReference type="InterPro" id="IPR011162">
    <property type="entry name" value="MHC_I/II-like_Ag-recog"/>
</dbReference>
<dbReference type="Gene3D" id="2.60.40.10">
    <property type="entry name" value="Immunoglobulins"/>
    <property type="match status" value="1"/>
</dbReference>
<evidence type="ECO:0000256" key="1">
    <source>
        <dbReference type="ARBA" id="ARBA00004479"/>
    </source>
</evidence>
<proteinExistence type="inferred from homology"/>
<comment type="similarity">
    <text evidence="10">Belongs to the MHC class I family.</text>
</comment>
<dbReference type="SMART" id="SM00407">
    <property type="entry name" value="IGc1"/>
    <property type="match status" value="1"/>
</dbReference>
<evidence type="ECO:0000256" key="4">
    <source>
        <dbReference type="ARBA" id="ARBA00022729"/>
    </source>
</evidence>
<dbReference type="InterPro" id="IPR007110">
    <property type="entry name" value="Ig-like_dom"/>
</dbReference>
<keyword evidence="6" id="KW-1133">Transmembrane helix</keyword>
<dbReference type="InterPro" id="IPR003597">
    <property type="entry name" value="Ig_C1-set"/>
</dbReference>
<feature type="signal peptide" evidence="11">
    <location>
        <begin position="1"/>
        <end position="25"/>
    </location>
</feature>
<evidence type="ECO:0000256" key="11">
    <source>
        <dbReference type="SAM" id="SignalP"/>
    </source>
</evidence>
<dbReference type="PANTHER" id="PTHR16675:SF242">
    <property type="entry name" value="MAJOR HISTOCOMPATIBILITY COMPLEX CLASS I-RELATED GENE PROTEIN"/>
    <property type="match status" value="1"/>
</dbReference>
<keyword evidence="8" id="KW-1015">Disulfide bond</keyword>
<accession>A0ABM3ZM60</accession>
<evidence type="ECO:0000256" key="8">
    <source>
        <dbReference type="ARBA" id="ARBA00023157"/>
    </source>
</evidence>
<dbReference type="RefSeq" id="XP_060549469.1">
    <property type="nucleotide sequence ID" value="XM_060693486.1"/>
</dbReference>
<evidence type="ECO:0000256" key="7">
    <source>
        <dbReference type="ARBA" id="ARBA00023136"/>
    </source>
</evidence>
<dbReference type="InterPro" id="IPR050208">
    <property type="entry name" value="MHC_class-I_related"/>
</dbReference>
<evidence type="ECO:0000313" key="14">
    <source>
        <dbReference type="RefSeq" id="XP_060549469.1"/>
    </source>
</evidence>
<sequence>MLFHSAPFWLLGVTLGVVLLRGCCGSSKHSLSYSYLQVSEPSQELPQFISMVHLDDQPIARYDNHTRKLEPLVPWMEMVELESCLDPEWVFRADLGSVQNFHPRNEGLHTWQAILGCELWEDGSQGGYFHYGYGGMDFISFDKETLRWVTAQPQAQKVKEKWEDDPRWFQENKHFLEETCIVLLKTYLSYGKEALQRTEPPVGKVTHKTTRDNVETLICQAFGFYPKEIQATWMKDEEVCKYETLHRNVAPNSDGTYYVCLSIEIDPKERDQFWCYLEHEGLQEPLVLAFKEEPDDKVQHPEPSAEMMLMLWPRPLSLSHRRKKAPNMRKTSQPGLPLQAPPLWHFLRCWPRERRLARSQVSRMRAKESRHSWMHANEGMINGCSS</sequence>
<dbReference type="InterPro" id="IPR011161">
    <property type="entry name" value="MHC_I-like_Ag-recog"/>
</dbReference>
<dbReference type="GeneID" id="117668138"/>
<feature type="domain" description="Ig-like" evidence="12">
    <location>
        <begin position="200"/>
        <end position="289"/>
    </location>
</feature>